<gene>
    <name evidence="2" type="ORF">CBR_g19455</name>
</gene>
<keyword evidence="3" id="KW-1185">Reference proteome</keyword>
<sequence length="475" mass="51595">MAAPELQRIALRVMYMWTCSSPAERNWAIHESTQTKKHNRLLFPKVAKLVEITTNTRLLTLQDAICEGVDHRISEEDRDAQAQFWRRDACGSRPPPPVEDVFGVRATTLRPYPKDDSSGDEREVHDEGFRPCGGAGSPRAEDDGAWSDPEELRWRSGGRDIFEDTGRGMDGVEGCWGGSGRPHVVTLGGMGGTHDRQCPTAEGVSSVVRGSSDDDDQSGGHGEGRVFQQLRKGLKNPKRQLILHSESLPASPGAGTEGGQRRDLGGGVGSGLGRAWSLVDLGTLGEPPGGSVCRRELDDEAHEGAHHDQAGLGDQAMESASMHDFMKELEATLSSMTEGEAVLAQEGDAEVVWPQHRSIHTEEPAPETEDKRMAREAREDEEEAATAKALADVDPRTQAMARNMEARRELETVRRVMSASAGAGVHRFHEDVHDMVAEDPVLEGAGATAHTQALESRGFVEEAGGDTSHADRERE</sequence>
<comment type="caution">
    <text evidence="2">The sequence shown here is derived from an EMBL/GenBank/DDBJ whole genome shotgun (WGS) entry which is preliminary data.</text>
</comment>
<evidence type="ECO:0000256" key="1">
    <source>
        <dbReference type="SAM" id="MobiDB-lite"/>
    </source>
</evidence>
<feature type="region of interest" description="Disordered" evidence="1">
    <location>
        <begin position="245"/>
        <end position="268"/>
    </location>
</feature>
<feature type="region of interest" description="Disordered" evidence="1">
    <location>
        <begin position="109"/>
        <end position="166"/>
    </location>
</feature>
<reference evidence="2 3" key="1">
    <citation type="journal article" date="2018" name="Cell">
        <title>The Chara Genome: Secondary Complexity and Implications for Plant Terrestrialization.</title>
        <authorList>
            <person name="Nishiyama T."/>
            <person name="Sakayama H."/>
            <person name="Vries J.D."/>
            <person name="Buschmann H."/>
            <person name="Saint-Marcoux D."/>
            <person name="Ullrich K.K."/>
            <person name="Haas F.B."/>
            <person name="Vanderstraeten L."/>
            <person name="Becker D."/>
            <person name="Lang D."/>
            <person name="Vosolsobe S."/>
            <person name="Rombauts S."/>
            <person name="Wilhelmsson P.K.I."/>
            <person name="Janitza P."/>
            <person name="Kern R."/>
            <person name="Heyl A."/>
            <person name="Rumpler F."/>
            <person name="Villalobos L.I.A.C."/>
            <person name="Clay J.M."/>
            <person name="Skokan R."/>
            <person name="Toyoda A."/>
            <person name="Suzuki Y."/>
            <person name="Kagoshima H."/>
            <person name="Schijlen E."/>
            <person name="Tajeshwar N."/>
            <person name="Catarino B."/>
            <person name="Hetherington A.J."/>
            <person name="Saltykova A."/>
            <person name="Bonnot C."/>
            <person name="Breuninger H."/>
            <person name="Symeonidi A."/>
            <person name="Radhakrishnan G.V."/>
            <person name="Van Nieuwerburgh F."/>
            <person name="Deforce D."/>
            <person name="Chang C."/>
            <person name="Karol K.G."/>
            <person name="Hedrich R."/>
            <person name="Ulvskov P."/>
            <person name="Glockner G."/>
            <person name="Delwiche C.F."/>
            <person name="Petrasek J."/>
            <person name="Van de Peer Y."/>
            <person name="Friml J."/>
            <person name="Beilby M."/>
            <person name="Dolan L."/>
            <person name="Kohara Y."/>
            <person name="Sugano S."/>
            <person name="Fujiyama A."/>
            <person name="Delaux P.-M."/>
            <person name="Quint M."/>
            <person name="TheiBen G."/>
            <person name="Hagemann M."/>
            <person name="Harholt J."/>
            <person name="Dunand C."/>
            <person name="Zachgo S."/>
            <person name="Langdale J."/>
            <person name="Maumus F."/>
            <person name="Straeten D.V.D."/>
            <person name="Gould S.B."/>
            <person name="Rensing S.A."/>
        </authorList>
    </citation>
    <scope>NUCLEOTIDE SEQUENCE [LARGE SCALE GENOMIC DNA]</scope>
    <source>
        <strain evidence="2 3">S276</strain>
    </source>
</reference>
<feature type="compositionally biased region" description="Basic and acidic residues" evidence="1">
    <location>
        <begin position="112"/>
        <end position="129"/>
    </location>
</feature>
<evidence type="ECO:0000313" key="2">
    <source>
        <dbReference type="EMBL" id="GBG74941.1"/>
    </source>
</evidence>
<evidence type="ECO:0000313" key="3">
    <source>
        <dbReference type="Proteomes" id="UP000265515"/>
    </source>
</evidence>
<dbReference type="Gramene" id="GBG74941">
    <property type="protein sequence ID" value="GBG74941"/>
    <property type="gene ID" value="CBR_g19455"/>
</dbReference>
<evidence type="ECO:0008006" key="4">
    <source>
        <dbReference type="Google" id="ProtNLM"/>
    </source>
</evidence>
<name>A0A388KY27_CHABU</name>
<dbReference type="AlphaFoldDB" id="A0A388KY27"/>
<feature type="region of interest" description="Disordered" evidence="1">
    <location>
        <begin position="194"/>
        <end position="224"/>
    </location>
</feature>
<feature type="compositionally biased region" description="Basic and acidic residues" evidence="1">
    <location>
        <begin position="150"/>
        <end position="166"/>
    </location>
</feature>
<dbReference type="Proteomes" id="UP000265515">
    <property type="component" value="Unassembled WGS sequence"/>
</dbReference>
<dbReference type="EMBL" id="BFEA01000214">
    <property type="protein sequence ID" value="GBG74941.1"/>
    <property type="molecule type" value="Genomic_DNA"/>
</dbReference>
<protein>
    <recommendedName>
        <fullName evidence="4">HAT C-terminal dimerisation domain-containing protein</fullName>
    </recommendedName>
</protein>
<proteinExistence type="predicted"/>
<organism evidence="2 3">
    <name type="scientific">Chara braunii</name>
    <name type="common">Braun's stonewort</name>
    <dbReference type="NCBI Taxonomy" id="69332"/>
    <lineage>
        <taxon>Eukaryota</taxon>
        <taxon>Viridiplantae</taxon>
        <taxon>Streptophyta</taxon>
        <taxon>Charophyceae</taxon>
        <taxon>Charales</taxon>
        <taxon>Characeae</taxon>
        <taxon>Chara</taxon>
    </lineage>
</organism>
<feature type="region of interest" description="Disordered" evidence="1">
    <location>
        <begin position="441"/>
        <end position="475"/>
    </location>
</feature>
<accession>A0A388KY27</accession>